<proteinExistence type="predicted"/>
<evidence type="ECO:0000313" key="1">
    <source>
        <dbReference type="EMBL" id="VAY86299.1"/>
    </source>
</evidence>
<dbReference type="GO" id="GO:0003886">
    <property type="term" value="F:DNA (cytosine-5-)-methyltransferase activity"/>
    <property type="evidence" value="ECO:0007669"/>
    <property type="project" value="UniProtKB-EC"/>
</dbReference>
<dbReference type="AlphaFoldDB" id="A0A3B1E584"/>
<dbReference type="EC" id="2.1.1.37" evidence="1"/>
<dbReference type="GO" id="GO:0032259">
    <property type="term" value="P:methylation"/>
    <property type="evidence" value="ECO:0007669"/>
    <property type="project" value="UniProtKB-KW"/>
</dbReference>
<name>A0A3B1E584_9ZZZZ</name>
<organism evidence="1">
    <name type="scientific">hydrothermal vent metagenome</name>
    <dbReference type="NCBI Taxonomy" id="652676"/>
    <lineage>
        <taxon>unclassified sequences</taxon>
        <taxon>metagenomes</taxon>
        <taxon>ecological metagenomes</taxon>
    </lineage>
</organism>
<sequence>MIIKNINKGLSVNYTELLITIYNEAEKKKNYSKKLTREISENIEILSNKCFNQKGVFTVLVTLSIYKIKHPEQDIRIHQAQLENGFSGRSIDTRYITPTLKEIGLPSMAESGWLTRSLEQPFLYTLDYNGKINDKKVKKAFLELINEIQVNDINPKFILVELFRQVIKIQEKNKVEIQPLENPEKLTIIKIIDLLNKQFSFDYETSYGSKLPVLAFYSIYKIIINEISRYDNCTLKPLGSHTASDRTSKSAGDIEIFNNDELFEAIEIKLDKPIDTNILRIAKEKIIKYNPKRYYILSYYEIKKEDEEEINKIIQEVKEEHGCQIIVNGIMATLKYYMRLISNLEVFYNLYSELINIDDELKAIHKQKWNELTEELNHEL</sequence>
<protein>
    <submittedName>
        <fullName evidence="1">Modification methylase DsaV</fullName>
        <ecNumber evidence="1">2.1.1.37</ecNumber>
    </submittedName>
</protein>
<keyword evidence="1" id="KW-0489">Methyltransferase</keyword>
<gene>
    <name evidence="1" type="ORF">MNB_ARC-1_581</name>
</gene>
<dbReference type="EMBL" id="UOYO01000004">
    <property type="protein sequence ID" value="VAY86299.1"/>
    <property type="molecule type" value="Genomic_DNA"/>
</dbReference>
<keyword evidence="1" id="KW-0808">Transferase</keyword>
<reference evidence="1" key="1">
    <citation type="submission" date="2018-10" db="EMBL/GenBank/DDBJ databases">
        <authorList>
            <person name="Aoki K."/>
        </authorList>
    </citation>
    <scope>NUCLEOTIDE SEQUENCE</scope>
</reference>
<accession>A0A3B1E584</accession>